<dbReference type="EMBL" id="JAKNHJ010000008">
    <property type="protein sequence ID" value="MCG4617874.1"/>
    <property type="molecule type" value="Genomic_DNA"/>
</dbReference>
<dbReference type="RefSeq" id="WP_238127982.1">
    <property type="nucleotide sequence ID" value="NZ_JAKNHJ010000008.1"/>
</dbReference>
<organism evidence="1 2">
    <name type="scientific">Varibaculum cambriense</name>
    <dbReference type="NCBI Taxonomy" id="184870"/>
    <lineage>
        <taxon>Bacteria</taxon>
        <taxon>Bacillati</taxon>
        <taxon>Actinomycetota</taxon>
        <taxon>Actinomycetes</taxon>
        <taxon>Actinomycetales</taxon>
        <taxon>Actinomycetaceae</taxon>
        <taxon>Varibaculum</taxon>
    </lineage>
</organism>
<comment type="caution">
    <text evidence="1">The sequence shown here is derived from an EMBL/GenBank/DDBJ whole genome shotgun (WGS) entry which is preliminary data.</text>
</comment>
<evidence type="ECO:0000313" key="2">
    <source>
        <dbReference type="Proteomes" id="UP001200537"/>
    </source>
</evidence>
<accession>A0AAJ1EXC8</accession>
<evidence type="ECO:0000313" key="1">
    <source>
        <dbReference type="EMBL" id="MCG4617874.1"/>
    </source>
</evidence>
<gene>
    <name evidence="1" type="ORF">L0M99_05140</name>
</gene>
<protein>
    <submittedName>
        <fullName evidence="1">Uncharacterized protein</fullName>
    </submittedName>
</protein>
<dbReference type="AlphaFoldDB" id="A0AAJ1EXC8"/>
<sequence>MASEVAIAAAISEDMRQAALVAHSASGQVAGMDLREQWTSDAATAAQGTLRRQEQNLIALSRAAVAADSLAQEAISALLALQQAGK</sequence>
<name>A0AAJ1EXC8_9ACTO</name>
<proteinExistence type="predicted"/>
<reference evidence="1" key="1">
    <citation type="submission" date="2022-01" db="EMBL/GenBank/DDBJ databases">
        <title>Collection of gut derived symbiotic bacterial strains cultured from healthy donors.</title>
        <authorList>
            <person name="Lin H."/>
            <person name="Kohout C."/>
            <person name="Waligurski E."/>
            <person name="Pamer E.G."/>
        </authorList>
    </citation>
    <scope>NUCLEOTIDE SEQUENCE</scope>
    <source>
        <strain evidence="1">DFI.7.46</strain>
    </source>
</reference>
<dbReference type="Proteomes" id="UP001200537">
    <property type="component" value="Unassembled WGS sequence"/>
</dbReference>